<dbReference type="GeneID" id="27334297"/>
<evidence type="ECO:0000259" key="6">
    <source>
        <dbReference type="Pfam" id="PF08938"/>
    </source>
</evidence>
<dbReference type="AlphaFoldDB" id="A0A0D1YHN4"/>
<keyword evidence="4" id="KW-0648">Protein biosynthesis</keyword>
<dbReference type="GO" id="GO:0005737">
    <property type="term" value="C:cytoplasm"/>
    <property type="evidence" value="ECO:0007669"/>
    <property type="project" value="UniProtKB-SubCell"/>
</dbReference>
<feature type="compositionally biased region" description="Polar residues" evidence="5">
    <location>
        <begin position="287"/>
        <end position="301"/>
    </location>
</feature>
<sequence>MSNRRVKSLALEDDDYDDYDDYDENYDEGGDNELSPEDKEQMRLGTIKVREDLGSAYKLSDTEIQEALWHYYYDINKCVAYLKSIGAPSIQRSTSADLSTGKHKPTVTPSKKTPAETRSKSIFSVDATPLLARLESDRGGHECSDFRYGADGEQELTNHTVCSTPFSAAEFFKDCPWLSVPEHRKAVILIEPLYPRGGLLGGSSGGGKPSKLAALAAKRRQKENERSASNNIPTPKSDNDYVARLRSLHINGPAAQQRPTTTRTNESSKDHIMTDDLQVQRPEDDSTLGSSTEHGQKSETPNVPEPVIRAPPSAFASIMTSHDFDERHLQVSPNLLLPALDLSKFAAFAEPSPDDVVSRAQNAKGRS</sequence>
<protein>
    <recommendedName>
        <fullName evidence="6">HBS1-like protein N-terminal domain-containing protein</fullName>
    </recommendedName>
</protein>
<evidence type="ECO:0000256" key="1">
    <source>
        <dbReference type="ARBA" id="ARBA00004496"/>
    </source>
</evidence>
<evidence type="ECO:0000256" key="4">
    <source>
        <dbReference type="ARBA" id="ARBA00022917"/>
    </source>
</evidence>
<evidence type="ECO:0000313" key="8">
    <source>
        <dbReference type="Proteomes" id="UP000053328"/>
    </source>
</evidence>
<dbReference type="RefSeq" id="XP_016234647.1">
    <property type="nucleotide sequence ID" value="XM_016381545.1"/>
</dbReference>
<dbReference type="Proteomes" id="UP000053328">
    <property type="component" value="Unassembled WGS sequence"/>
</dbReference>
<evidence type="ECO:0000313" key="7">
    <source>
        <dbReference type="EMBL" id="KIW14431.1"/>
    </source>
</evidence>
<organism evidence="7 8">
    <name type="scientific">Exophiala spinifera</name>
    <dbReference type="NCBI Taxonomy" id="91928"/>
    <lineage>
        <taxon>Eukaryota</taxon>
        <taxon>Fungi</taxon>
        <taxon>Dikarya</taxon>
        <taxon>Ascomycota</taxon>
        <taxon>Pezizomycotina</taxon>
        <taxon>Eurotiomycetes</taxon>
        <taxon>Chaetothyriomycetidae</taxon>
        <taxon>Chaetothyriales</taxon>
        <taxon>Herpotrichiellaceae</taxon>
        <taxon>Exophiala</taxon>
    </lineage>
</organism>
<comment type="subcellular location">
    <subcellularLocation>
        <location evidence="1">Cytoplasm</location>
    </subcellularLocation>
</comment>
<evidence type="ECO:0000256" key="2">
    <source>
        <dbReference type="ARBA" id="ARBA00022490"/>
    </source>
</evidence>
<dbReference type="Pfam" id="PF08938">
    <property type="entry name" value="HBS1_N"/>
    <property type="match status" value="1"/>
</dbReference>
<name>A0A0D1YHN4_9EURO</name>
<dbReference type="InterPro" id="IPR015033">
    <property type="entry name" value="HBS1-like_N"/>
</dbReference>
<gene>
    <name evidence="7" type="ORF">PV08_07214</name>
</gene>
<feature type="region of interest" description="Disordered" evidence="5">
    <location>
        <begin position="200"/>
        <end position="309"/>
    </location>
</feature>
<dbReference type="VEuPathDB" id="FungiDB:PV08_07214"/>
<dbReference type="GO" id="GO:0006412">
    <property type="term" value="P:translation"/>
    <property type="evidence" value="ECO:0007669"/>
    <property type="project" value="UniProtKB-KW"/>
</dbReference>
<dbReference type="HOGENOM" id="CLU_754467_0_0_1"/>
<feature type="compositionally biased region" description="Acidic residues" evidence="5">
    <location>
        <begin position="11"/>
        <end position="35"/>
    </location>
</feature>
<dbReference type="OrthoDB" id="342024at2759"/>
<keyword evidence="2" id="KW-0963">Cytoplasm</keyword>
<dbReference type="GO" id="GO:0016787">
    <property type="term" value="F:hydrolase activity"/>
    <property type="evidence" value="ECO:0007669"/>
    <property type="project" value="UniProtKB-KW"/>
</dbReference>
<dbReference type="STRING" id="91928.A0A0D1YHN4"/>
<evidence type="ECO:0000256" key="5">
    <source>
        <dbReference type="SAM" id="MobiDB-lite"/>
    </source>
</evidence>
<evidence type="ECO:0000256" key="3">
    <source>
        <dbReference type="ARBA" id="ARBA00022801"/>
    </source>
</evidence>
<feature type="compositionally biased region" description="Polar residues" evidence="5">
    <location>
        <begin position="227"/>
        <end position="236"/>
    </location>
</feature>
<keyword evidence="3" id="KW-0378">Hydrolase</keyword>
<feature type="domain" description="HBS1-like protein N-terminal" evidence="6">
    <location>
        <begin position="17"/>
        <end position="84"/>
    </location>
</feature>
<accession>A0A0D1YHN4</accession>
<feature type="region of interest" description="Disordered" evidence="5">
    <location>
        <begin position="1"/>
        <end position="40"/>
    </location>
</feature>
<reference evidence="7 8" key="1">
    <citation type="submission" date="2015-01" db="EMBL/GenBank/DDBJ databases">
        <title>The Genome Sequence of Exophiala spinifera CBS89968.</title>
        <authorList>
            <consortium name="The Broad Institute Genomics Platform"/>
            <person name="Cuomo C."/>
            <person name="de Hoog S."/>
            <person name="Gorbushina A."/>
            <person name="Stielow B."/>
            <person name="Teixiera M."/>
            <person name="Abouelleil A."/>
            <person name="Chapman S.B."/>
            <person name="Priest M."/>
            <person name="Young S.K."/>
            <person name="Wortman J."/>
            <person name="Nusbaum C."/>
            <person name="Birren B."/>
        </authorList>
    </citation>
    <scope>NUCLEOTIDE SEQUENCE [LARGE SCALE GENOMIC DNA]</scope>
    <source>
        <strain evidence="7 8">CBS 89968</strain>
    </source>
</reference>
<dbReference type="EMBL" id="KN847496">
    <property type="protein sequence ID" value="KIW14431.1"/>
    <property type="molecule type" value="Genomic_DNA"/>
</dbReference>
<proteinExistence type="predicted"/>
<feature type="region of interest" description="Disordered" evidence="5">
    <location>
        <begin position="93"/>
        <end position="118"/>
    </location>
</feature>
<keyword evidence="8" id="KW-1185">Reference proteome</keyword>